<name>A0A3M7QLG8_BRAPC</name>
<sequence>MARIDIINAKIYLFASLELKKYLKSKTKETHFCQNREKQIENSEFITQKRIKHKPYGRE</sequence>
<gene>
    <name evidence="1" type="ORF">BpHYR1_016720</name>
</gene>
<reference evidence="1 2" key="1">
    <citation type="journal article" date="2018" name="Sci. Rep.">
        <title>Genomic signatures of local adaptation to the degree of environmental predictability in rotifers.</title>
        <authorList>
            <person name="Franch-Gras L."/>
            <person name="Hahn C."/>
            <person name="Garcia-Roger E.M."/>
            <person name="Carmona M.J."/>
            <person name="Serra M."/>
            <person name="Gomez A."/>
        </authorList>
    </citation>
    <scope>NUCLEOTIDE SEQUENCE [LARGE SCALE GENOMIC DNA]</scope>
    <source>
        <strain evidence="1">HYR1</strain>
    </source>
</reference>
<evidence type="ECO:0000313" key="1">
    <source>
        <dbReference type="EMBL" id="RNA11798.1"/>
    </source>
</evidence>
<dbReference type="Proteomes" id="UP000276133">
    <property type="component" value="Unassembled WGS sequence"/>
</dbReference>
<accession>A0A3M7QLG8</accession>
<keyword evidence="2" id="KW-1185">Reference proteome</keyword>
<proteinExistence type="predicted"/>
<evidence type="ECO:0000313" key="2">
    <source>
        <dbReference type="Proteomes" id="UP000276133"/>
    </source>
</evidence>
<organism evidence="1 2">
    <name type="scientific">Brachionus plicatilis</name>
    <name type="common">Marine rotifer</name>
    <name type="synonym">Brachionus muelleri</name>
    <dbReference type="NCBI Taxonomy" id="10195"/>
    <lineage>
        <taxon>Eukaryota</taxon>
        <taxon>Metazoa</taxon>
        <taxon>Spiralia</taxon>
        <taxon>Gnathifera</taxon>
        <taxon>Rotifera</taxon>
        <taxon>Eurotatoria</taxon>
        <taxon>Monogononta</taxon>
        <taxon>Pseudotrocha</taxon>
        <taxon>Ploima</taxon>
        <taxon>Brachionidae</taxon>
        <taxon>Brachionus</taxon>
    </lineage>
</organism>
<comment type="caution">
    <text evidence="1">The sequence shown here is derived from an EMBL/GenBank/DDBJ whole genome shotgun (WGS) entry which is preliminary data.</text>
</comment>
<dbReference type="AlphaFoldDB" id="A0A3M7QLG8"/>
<protein>
    <submittedName>
        <fullName evidence="1">Uncharacterized protein</fullName>
    </submittedName>
</protein>
<dbReference type="EMBL" id="REGN01005847">
    <property type="protein sequence ID" value="RNA11798.1"/>
    <property type="molecule type" value="Genomic_DNA"/>
</dbReference>